<dbReference type="RefSeq" id="WP_216249109.1">
    <property type="nucleotide sequence ID" value="NZ_JAZHFS010000006.1"/>
</dbReference>
<dbReference type="EMBL" id="JAZHFS010000006">
    <property type="protein sequence ID" value="MEF2112255.1"/>
    <property type="molecule type" value="Genomic_DNA"/>
</dbReference>
<feature type="domain" description="SseB protein N-terminal" evidence="1">
    <location>
        <begin position="27"/>
        <end position="124"/>
    </location>
</feature>
<dbReference type="InterPro" id="IPR009839">
    <property type="entry name" value="SseB_N"/>
</dbReference>
<dbReference type="Proteomes" id="UP001498469">
    <property type="component" value="Unassembled WGS sequence"/>
</dbReference>
<sequence>MIKGNKPVTNPELVDSMNKFINEKSAVNELNLIEEINKSHLMTPVIISSVVEKGVIPEGATVSFKTITNAENESYIVTFTDNDELCKWSKDKQETLAYTYNDLNGIVLENINTVKGFVINPYNQIFIITPELMLYFSQRKAEIAAKEDSFKII</sequence>
<accession>A0ABU7ULI6</accession>
<evidence type="ECO:0000259" key="1">
    <source>
        <dbReference type="Pfam" id="PF07179"/>
    </source>
</evidence>
<name>A0ABU7ULI6_9CLOT</name>
<comment type="caution">
    <text evidence="2">The sequence shown here is derived from an EMBL/GenBank/DDBJ whole genome shotgun (WGS) entry which is preliminary data.</text>
</comment>
<gene>
    <name evidence="2" type="ORF">SJI18_08050</name>
</gene>
<evidence type="ECO:0000313" key="3">
    <source>
        <dbReference type="Proteomes" id="UP001498469"/>
    </source>
</evidence>
<dbReference type="Pfam" id="PF07179">
    <property type="entry name" value="SseB"/>
    <property type="match status" value="1"/>
</dbReference>
<protein>
    <submittedName>
        <fullName evidence="2">SseB family protein</fullName>
    </submittedName>
</protein>
<keyword evidence="3" id="KW-1185">Reference proteome</keyword>
<organism evidence="2 3">
    <name type="scientific">Clostridium frigoriphilum</name>
    <dbReference type="NCBI Taxonomy" id="443253"/>
    <lineage>
        <taxon>Bacteria</taxon>
        <taxon>Bacillati</taxon>
        <taxon>Bacillota</taxon>
        <taxon>Clostridia</taxon>
        <taxon>Eubacteriales</taxon>
        <taxon>Clostridiaceae</taxon>
        <taxon>Clostridium</taxon>
    </lineage>
</organism>
<proteinExistence type="predicted"/>
<evidence type="ECO:0000313" key="2">
    <source>
        <dbReference type="EMBL" id="MEF2112255.1"/>
    </source>
</evidence>
<reference evidence="2 3" key="1">
    <citation type="submission" date="2023-11" db="EMBL/GenBank/DDBJ databases">
        <title>Draft genome sequence of a psychrophilic Clostridium strain from permafrost water brine.</title>
        <authorList>
            <person name="Shcherbakova V.A."/>
            <person name="Trubitsyn V.E."/>
            <person name="Zakharyuk A.G."/>
        </authorList>
    </citation>
    <scope>NUCLEOTIDE SEQUENCE [LARGE SCALE GENOMIC DNA]</scope>
    <source>
        <strain evidence="2 3">14F</strain>
    </source>
</reference>